<feature type="domain" description="Type II/III secretion system secretin-like" evidence="7">
    <location>
        <begin position="184"/>
        <end position="333"/>
    </location>
</feature>
<dbReference type="Gene3D" id="3.30.1370.120">
    <property type="match status" value="1"/>
</dbReference>
<organism evidence="9 10">
    <name type="scientific">candidate division WOR-1 bacterium RIFOXYC2_FULL_41_25</name>
    <dbReference type="NCBI Taxonomy" id="1802586"/>
    <lineage>
        <taxon>Bacteria</taxon>
        <taxon>Bacillati</taxon>
        <taxon>Saganbacteria</taxon>
    </lineage>
</organism>
<protein>
    <submittedName>
        <fullName evidence="9">Uncharacterized protein</fullName>
    </submittedName>
</protein>
<dbReference type="InterPro" id="IPR038591">
    <property type="entry name" value="NolW-like_sf"/>
</dbReference>
<dbReference type="PANTHER" id="PTHR30332:SF24">
    <property type="entry name" value="SECRETIN GSPD-RELATED"/>
    <property type="match status" value="1"/>
</dbReference>
<dbReference type="AlphaFoldDB" id="A0A1F4TQ43"/>
<evidence type="ECO:0000313" key="10">
    <source>
        <dbReference type="Proteomes" id="UP000177309"/>
    </source>
</evidence>
<dbReference type="Pfam" id="PF00263">
    <property type="entry name" value="Secretin"/>
    <property type="match status" value="1"/>
</dbReference>
<keyword evidence="5" id="KW-0813">Transport</keyword>
<dbReference type="InterPro" id="IPR005644">
    <property type="entry name" value="NolW-like"/>
</dbReference>
<comment type="subcellular location">
    <subcellularLocation>
        <location evidence="5">Cell outer membrane</location>
    </subcellularLocation>
    <subcellularLocation>
        <location evidence="1">Membrane</location>
    </subcellularLocation>
</comment>
<feature type="signal peptide" evidence="6">
    <location>
        <begin position="1"/>
        <end position="20"/>
    </location>
</feature>
<dbReference type="Proteomes" id="UP000177309">
    <property type="component" value="Unassembled WGS sequence"/>
</dbReference>
<dbReference type="PRINTS" id="PR00811">
    <property type="entry name" value="BCTERIALGSPD"/>
</dbReference>
<comment type="similarity">
    <text evidence="4">Belongs to the bacterial secretin family.</text>
</comment>
<evidence type="ECO:0000259" key="8">
    <source>
        <dbReference type="Pfam" id="PF03958"/>
    </source>
</evidence>
<dbReference type="InterPro" id="IPR004845">
    <property type="entry name" value="T2SS_GspD_CS"/>
</dbReference>
<dbReference type="GO" id="GO:0009306">
    <property type="term" value="P:protein secretion"/>
    <property type="evidence" value="ECO:0007669"/>
    <property type="project" value="InterPro"/>
</dbReference>
<evidence type="ECO:0000313" key="9">
    <source>
        <dbReference type="EMBL" id="OGC34650.1"/>
    </source>
</evidence>
<feature type="chain" id="PRO_5009514678" evidence="6">
    <location>
        <begin position="21"/>
        <end position="363"/>
    </location>
</feature>
<keyword evidence="2 6" id="KW-0732">Signal</keyword>
<evidence type="ECO:0000256" key="5">
    <source>
        <dbReference type="RuleBase" id="RU004004"/>
    </source>
</evidence>
<dbReference type="Pfam" id="PF03958">
    <property type="entry name" value="Secretin_N"/>
    <property type="match status" value="1"/>
</dbReference>
<dbReference type="PANTHER" id="PTHR30332">
    <property type="entry name" value="PROBABLE GENERAL SECRETION PATHWAY PROTEIN D"/>
    <property type="match status" value="1"/>
</dbReference>
<evidence type="ECO:0000259" key="7">
    <source>
        <dbReference type="Pfam" id="PF00263"/>
    </source>
</evidence>
<keyword evidence="3" id="KW-0472">Membrane</keyword>
<reference evidence="9 10" key="1">
    <citation type="journal article" date="2016" name="Nat. Commun.">
        <title>Thousands of microbial genomes shed light on interconnected biogeochemical processes in an aquifer system.</title>
        <authorList>
            <person name="Anantharaman K."/>
            <person name="Brown C.T."/>
            <person name="Hug L.A."/>
            <person name="Sharon I."/>
            <person name="Castelle C.J."/>
            <person name="Probst A.J."/>
            <person name="Thomas B.C."/>
            <person name="Singh A."/>
            <person name="Wilkins M.J."/>
            <person name="Karaoz U."/>
            <person name="Brodie E.L."/>
            <person name="Williams K.H."/>
            <person name="Hubbard S.S."/>
            <person name="Banfield J.F."/>
        </authorList>
    </citation>
    <scope>NUCLEOTIDE SEQUENCE [LARGE SCALE GENOMIC DNA]</scope>
</reference>
<proteinExistence type="inferred from homology"/>
<dbReference type="PROSITE" id="PS00875">
    <property type="entry name" value="T2SP_D"/>
    <property type="match status" value="1"/>
</dbReference>
<dbReference type="EMBL" id="MEUI01000014">
    <property type="protein sequence ID" value="OGC34650.1"/>
    <property type="molecule type" value="Genomic_DNA"/>
</dbReference>
<dbReference type="GO" id="GO:0009279">
    <property type="term" value="C:cell outer membrane"/>
    <property type="evidence" value="ECO:0007669"/>
    <property type="project" value="UniProtKB-SubCell"/>
</dbReference>
<dbReference type="InterPro" id="IPR050810">
    <property type="entry name" value="Bact_Secretion_Sys_Channel"/>
</dbReference>
<dbReference type="InterPro" id="IPR004846">
    <property type="entry name" value="T2SS/T3SS_dom"/>
</dbReference>
<accession>A0A1F4TQ43</accession>
<feature type="domain" description="NolW-like" evidence="8">
    <location>
        <begin position="46"/>
        <end position="106"/>
    </location>
</feature>
<dbReference type="InterPro" id="IPR001775">
    <property type="entry name" value="GspD/PilQ"/>
</dbReference>
<gene>
    <name evidence="9" type="ORF">A2462_04905</name>
</gene>
<name>A0A1F4TQ43_UNCSA</name>
<sequence length="363" mass="39420">MKRILCWLLLISLLGLPVAARSLFYDETEDTAVTATPLAATNYTMKVFQLKYINAEVLAKALTGVLAVGEGVSVNEKLNTIVVRASTSNLMNTSKIVAQLDQPPLQVQVEAKIIELKSGNGDATNPDSLGMSWKYTHPTNVNDYIQSTTTSTLTTAASSLGLYAQLISGNTAAYLQGLKKTVGYNLVAAPWITALNHEPAEILIGSKYGYSTAIISQTSTVQEVKYLEVGTKLKFTPHINEDGYIIMDVYPSISEGSVVGGLPQENTTETKNKVLVKDGQSIVIGGLSKTYNNEVELGVPILSSLPFIGMLFKSTQIIKEKRDLMVIITPHIVTPEFLTEMADKAQAMEDKTLKQAEEADIIR</sequence>
<evidence type="ECO:0000256" key="1">
    <source>
        <dbReference type="ARBA" id="ARBA00004370"/>
    </source>
</evidence>
<evidence type="ECO:0000256" key="2">
    <source>
        <dbReference type="ARBA" id="ARBA00022729"/>
    </source>
</evidence>
<evidence type="ECO:0000256" key="4">
    <source>
        <dbReference type="RuleBase" id="RU004003"/>
    </source>
</evidence>
<comment type="caution">
    <text evidence="9">The sequence shown here is derived from an EMBL/GenBank/DDBJ whole genome shotgun (WGS) entry which is preliminary data.</text>
</comment>
<evidence type="ECO:0000256" key="6">
    <source>
        <dbReference type="SAM" id="SignalP"/>
    </source>
</evidence>
<evidence type="ECO:0000256" key="3">
    <source>
        <dbReference type="ARBA" id="ARBA00023136"/>
    </source>
</evidence>
<dbReference type="GO" id="GO:0015627">
    <property type="term" value="C:type II protein secretion system complex"/>
    <property type="evidence" value="ECO:0007669"/>
    <property type="project" value="TreeGrafter"/>
</dbReference>